<keyword evidence="1" id="KW-0472">Membrane</keyword>
<proteinExistence type="predicted"/>
<comment type="caution">
    <text evidence="2">The sequence shown here is derived from an EMBL/GenBank/DDBJ whole genome shotgun (WGS) entry which is preliminary data.</text>
</comment>
<dbReference type="Proteomes" id="UP000770661">
    <property type="component" value="Unassembled WGS sequence"/>
</dbReference>
<evidence type="ECO:0000313" key="2">
    <source>
        <dbReference type="EMBL" id="KAG0712646.1"/>
    </source>
</evidence>
<dbReference type="AlphaFoldDB" id="A0A8J4XVF6"/>
<evidence type="ECO:0000313" key="3">
    <source>
        <dbReference type="Proteomes" id="UP000770661"/>
    </source>
</evidence>
<gene>
    <name evidence="2" type="ORF">GWK47_018008</name>
</gene>
<keyword evidence="1" id="KW-1133">Transmembrane helix</keyword>
<keyword evidence="3" id="KW-1185">Reference proteome</keyword>
<evidence type="ECO:0000256" key="1">
    <source>
        <dbReference type="SAM" id="Phobius"/>
    </source>
</evidence>
<keyword evidence="1" id="KW-0812">Transmembrane</keyword>
<reference evidence="2" key="1">
    <citation type="submission" date="2020-07" db="EMBL/GenBank/DDBJ databases">
        <title>The High-quality genome of the commercially important snow crab, Chionoecetes opilio.</title>
        <authorList>
            <person name="Jeong J.-H."/>
            <person name="Ryu S."/>
        </authorList>
    </citation>
    <scope>NUCLEOTIDE SEQUENCE</scope>
    <source>
        <strain evidence="2">MADBK_172401_WGS</strain>
        <tissue evidence="2">Digestive gland</tissue>
    </source>
</reference>
<dbReference type="EMBL" id="JACEEZ010022236">
    <property type="protein sequence ID" value="KAG0712646.1"/>
    <property type="molecule type" value="Genomic_DNA"/>
</dbReference>
<organism evidence="2 3">
    <name type="scientific">Chionoecetes opilio</name>
    <name type="common">Atlantic snow crab</name>
    <name type="synonym">Cancer opilio</name>
    <dbReference type="NCBI Taxonomy" id="41210"/>
    <lineage>
        <taxon>Eukaryota</taxon>
        <taxon>Metazoa</taxon>
        <taxon>Ecdysozoa</taxon>
        <taxon>Arthropoda</taxon>
        <taxon>Crustacea</taxon>
        <taxon>Multicrustacea</taxon>
        <taxon>Malacostraca</taxon>
        <taxon>Eumalacostraca</taxon>
        <taxon>Eucarida</taxon>
        <taxon>Decapoda</taxon>
        <taxon>Pleocyemata</taxon>
        <taxon>Brachyura</taxon>
        <taxon>Eubrachyura</taxon>
        <taxon>Majoidea</taxon>
        <taxon>Majidae</taxon>
        <taxon>Chionoecetes</taxon>
    </lineage>
</organism>
<name>A0A8J4XVF6_CHIOP</name>
<sequence>MPEEDIQLDPFTAVHDKNTVSDICLKQLTTETHCTLPQGTTARCLYLPQINSVNAEPCTPPETYDYFSGSEVSYILTFTLVGGACVAMLAWIIAMNKTLSDDATRDTLRNIELPANAHKARGKPRYI</sequence>
<feature type="transmembrane region" description="Helical" evidence="1">
    <location>
        <begin position="74"/>
        <end position="95"/>
    </location>
</feature>
<protein>
    <submittedName>
        <fullName evidence="2">Uncharacterized protein</fullName>
    </submittedName>
</protein>
<accession>A0A8J4XVF6</accession>